<gene>
    <name evidence="2" type="ORF">DICVIV_04585</name>
</gene>
<evidence type="ECO:0000259" key="1">
    <source>
        <dbReference type="Pfam" id="PF02520"/>
    </source>
</evidence>
<reference evidence="3" key="2">
    <citation type="journal article" date="2016" name="Sci. Rep.">
        <title>Dictyocaulus viviparus genome, variome and transcriptome elucidate lungworm biology and support future intervention.</title>
        <authorList>
            <person name="McNulty S.N."/>
            <person name="Strube C."/>
            <person name="Rosa B.A."/>
            <person name="Martin J.C."/>
            <person name="Tyagi R."/>
            <person name="Choi Y.J."/>
            <person name="Wang Q."/>
            <person name="Hallsworth Pepin K."/>
            <person name="Zhang X."/>
            <person name="Ozersky P."/>
            <person name="Wilson R.K."/>
            <person name="Sternberg P.W."/>
            <person name="Gasser R.B."/>
            <person name="Mitreva M."/>
        </authorList>
    </citation>
    <scope>NUCLEOTIDE SEQUENCE [LARGE SCALE GENOMIC DNA]</scope>
    <source>
        <strain evidence="3">HannoverDv2000</strain>
    </source>
</reference>
<dbReference type="OrthoDB" id="5813993at2759"/>
<protein>
    <recommendedName>
        <fullName evidence="1">SXP/RAL-2 family protein Ani s 5-like cation-binding domain-containing protein</fullName>
    </recommendedName>
</protein>
<dbReference type="Pfam" id="PF02520">
    <property type="entry name" value="ANIS5_cation-bd"/>
    <property type="match status" value="1"/>
</dbReference>
<organism evidence="2 3">
    <name type="scientific">Dictyocaulus viviparus</name>
    <name type="common">Bovine lungworm</name>
    <dbReference type="NCBI Taxonomy" id="29172"/>
    <lineage>
        <taxon>Eukaryota</taxon>
        <taxon>Metazoa</taxon>
        <taxon>Ecdysozoa</taxon>
        <taxon>Nematoda</taxon>
        <taxon>Chromadorea</taxon>
        <taxon>Rhabditida</taxon>
        <taxon>Rhabditina</taxon>
        <taxon>Rhabditomorpha</taxon>
        <taxon>Strongyloidea</taxon>
        <taxon>Metastrongylidae</taxon>
        <taxon>Dictyocaulus</taxon>
    </lineage>
</organism>
<dbReference type="AlphaFoldDB" id="A0A0D8XXA5"/>
<dbReference type="InterPro" id="IPR003677">
    <property type="entry name" value="ANIS5_cation-bd"/>
</dbReference>
<accession>A0A0D8XXA5</accession>
<evidence type="ECO:0000313" key="2">
    <source>
        <dbReference type="EMBL" id="KJH49263.1"/>
    </source>
</evidence>
<feature type="domain" description="SXP/RAL-2 family protein Ani s 5-like cation-binding" evidence="1">
    <location>
        <begin position="20"/>
        <end position="119"/>
    </location>
</feature>
<dbReference type="Proteomes" id="UP000053766">
    <property type="component" value="Unassembled WGS sequence"/>
</dbReference>
<keyword evidence="3" id="KW-1185">Reference proteome</keyword>
<proteinExistence type="predicted"/>
<evidence type="ECO:0000313" key="3">
    <source>
        <dbReference type="Proteomes" id="UP000053766"/>
    </source>
</evidence>
<dbReference type="EMBL" id="KN716240">
    <property type="protein sequence ID" value="KJH49263.1"/>
    <property type="molecule type" value="Genomic_DNA"/>
</dbReference>
<dbReference type="STRING" id="29172.A0A0D8XXA5"/>
<sequence>MASLSVFDECNGLLNEFLLTQDDALTRGEREVALQSWAAKNNLTDEFDSYKNSTDTARNRKYEEIMSLLESLPEIFIQLQMIQTNPNFTMADEREATRELCSSLNIREVSVVNYILRLFSSSGLLEHFRFKRNALSNEIMRTFEVDEHLV</sequence>
<name>A0A0D8XXA5_DICVI</name>
<reference evidence="2 3" key="1">
    <citation type="submission" date="2013-11" db="EMBL/GenBank/DDBJ databases">
        <title>Draft genome of the bovine lungworm Dictyocaulus viviparus.</title>
        <authorList>
            <person name="Mitreva M."/>
        </authorList>
    </citation>
    <scope>NUCLEOTIDE SEQUENCE [LARGE SCALE GENOMIC DNA]</scope>
    <source>
        <strain evidence="2 3">HannoverDv2000</strain>
    </source>
</reference>